<dbReference type="RefSeq" id="WP_146527258.1">
    <property type="nucleotide sequence ID" value="NZ_SJPV01000005.1"/>
</dbReference>
<protein>
    <recommendedName>
        <fullName evidence="4">Tetratricopeptide repeat protein</fullName>
    </recommendedName>
</protein>
<evidence type="ECO:0008006" key="4">
    <source>
        <dbReference type="Google" id="ProtNLM"/>
    </source>
</evidence>
<feature type="signal peptide" evidence="1">
    <location>
        <begin position="1"/>
        <end position="28"/>
    </location>
</feature>
<dbReference type="Gene3D" id="1.25.40.10">
    <property type="entry name" value="Tetratricopeptide repeat domain"/>
    <property type="match status" value="1"/>
</dbReference>
<keyword evidence="1" id="KW-0732">Signal</keyword>
<dbReference type="AlphaFoldDB" id="A0A5C6DN20"/>
<evidence type="ECO:0000313" key="2">
    <source>
        <dbReference type="EMBL" id="TWU37051.1"/>
    </source>
</evidence>
<dbReference type="Proteomes" id="UP000319143">
    <property type="component" value="Unassembled WGS sequence"/>
</dbReference>
<evidence type="ECO:0000256" key="1">
    <source>
        <dbReference type="SAM" id="SignalP"/>
    </source>
</evidence>
<evidence type="ECO:0000313" key="3">
    <source>
        <dbReference type="Proteomes" id="UP000319143"/>
    </source>
</evidence>
<sequence length="346" mass="36870" precursor="true">MSKQPFSKITITALSLASLLVNASSVRAQSDRVYPLTGSAIIGAVAKTDAQGIQVKRGSNTTNLLAGEIRKILFEGDPSALTKGREFALDGQHEEALKELNGIDLDSLPREVIKADTEFYKAFSQSQLALAGRGDKKAAAAAMLGFASKHRDSWHFYEAAKVVGDLALSLGNTKDALKFYGALSRAPAVPTQIESVYWTGMTHLAANDIAAANTEFDKILVLKVDSVAAARLQSLAKAGKATALAKSDQADEGLDLISGLVADMSSSDVEMAARVYNSQGAIYEAKGDIEGAILAYLHTHLMFSSQSDAHAIALSKLVELWPKVGKPQRAAEARDELKQRYPGFGS</sequence>
<dbReference type="InterPro" id="IPR011990">
    <property type="entry name" value="TPR-like_helical_dom_sf"/>
</dbReference>
<accession>A0A5C6DN20</accession>
<gene>
    <name evidence="2" type="ORF">Poly41_31770</name>
</gene>
<organism evidence="2 3">
    <name type="scientific">Novipirellula artificiosorum</name>
    <dbReference type="NCBI Taxonomy" id="2528016"/>
    <lineage>
        <taxon>Bacteria</taxon>
        <taxon>Pseudomonadati</taxon>
        <taxon>Planctomycetota</taxon>
        <taxon>Planctomycetia</taxon>
        <taxon>Pirellulales</taxon>
        <taxon>Pirellulaceae</taxon>
        <taxon>Novipirellula</taxon>
    </lineage>
</organism>
<dbReference type="SUPFAM" id="SSF48452">
    <property type="entry name" value="TPR-like"/>
    <property type="match status" value="1"/>
</dbReference>
<dbReference type="EMBL" id="SJPV01000005">
    <property type="protein sequence ID" value="TWU37051.1"/>
    <property type="molecule type" value="Genomic_DNA"/>
</dbReference>
<dbReference type="OrthoDB" id="251560at2"/>
<proteinExistence type="predicted"/>
<feature type="chain" id="PRO_5022830921" description="Tetratricopeptide repeat protein" evidence="1">
    <location>
        <begin position="29"/>
        <end position="346"/>
    </location>
</feature>
<comment type="caution">
    <text evidence="2">The sequence shown here is derived from an EMBL/GenBank/DDBJ whole genome shotgun (WGS) entry which is preliminary data.</text>
</comment>
<name>A0A5C6DN20_9BACT</name>
<keyword evidence="3" id="KW-1185">Reference proteome</keyword>
<reference evidence="2 3" key="1">
    <citation type="submission" date="2019-02" db="EMBL/GenBank/DDBJ databases">
        <title>Deep-cultivation of Planctomycetes and their phenomic and genomic characterization uncovers novel biology.</title>
        <authorList>
            <person name="Wiegand S."/>
            <person name="Jogler M."/>
            <person name="Boedeker C."/>
            <person name="Pinto D."/>
            <person name="Vollmers J."/>
            <person name="Rivas-Marin E."/>
            <person name="Kohn T."/>
            <person name="Peeters S.H."/>
            <person name="Heuer A."/>
            <person name="Rast P."/>
            <person name="Oberbeckmann S."/>
            <person name="Bunk B."/>
            <person name="Jeske O."/>
            <person name="Meyerdierks A."/>
            <person name="Storesund J.E."/>
            <person name="Kallscheuer N."/>
            <person name="Luecker S."/>
            <person name="Lage O.M."/>
            <person name="Pohl T."/>
            <person name="Merkel B.J."/>
            <person name="Hornburger P."/>
            <person name="Mueller R.-W."/>
            <person name="Bruemmer F."/>
            <person name="Labrenz M."/>
            <person name="Spormann A.M."/>
            <person name="Op Den Camp H."/>
            <person name="Overmann J."/>
            <person name="Amann R."/>
            <person name="Jetten M.S.M."/>
            <person name="Mascher T."/>
            <person name="Medema M.H."/>
            <person name="Devos D.P."/>
            <person name="Kaster A.-K."/>
            <person name="Ovreas L."/>
            <person name="Rohde M."/>
            <person name="Galperin M.Y."/>
            <person name="Jogler C."/>
        </authorList>
    </citation>
    <scope>NUCLEOTIDE SEQUENCE [LARGE SCALE GENOMIC DNA]</scope>
    <source>
        <strain evidence="2 3">Poly41</strain>
    </source>
</reference>